<evidence type="ECO:0000256" key="3">
    <source>
        <dbReference type="RuleBase" id="RU003616"/>
    </source>
</evidence>
<keyword evidence="6" id="KW-1185">Reference proteome</keyword>
<feature type="domain" description="SHSP" evidence="4">
    <location>
        <begin position="1"/>
        <end position="81"/>
    </location>
</feature>
<accession>A0A8T1R2I8</accession>
<dbReference type="InterPro" id="IPR031107">
    <property type="entry name" value="Small_HSP"/>
</dbReference>
<keyword evidence="1" id="KW-0346">Stress response</keyword>
<evidence type="ECO:0000313" key="5">
    <source>
        <dbReference type="EMBL" id="KAG6660749.1"/>
    </source>
</evidence>
<evidence type="ECO:0000259" key="4">
    <source>
        <dbReference type="PROSITE" id="PS01031"/>
    </source>
</evidence>
<gene>
    <name evidence="5" type="ORF">CIPAW_03G125900</name>
</gene>
<dbReference type="InterPro" id="IPR002068">
    <property type="entry name" value="A-crystallin/Hsp20_dom"/>
</dbReference>
<comment type="similarity">
    <text evidence="2 3">Belongs to the small heat shock protein (HSP20) family.</text>
</comment>
<name>A0A8T1R2I8_CARIL</name>
<dbReference type="PROSITE" id="PS01031">
    <property type="entry name" value="SHSP"/>
    <property type="match status" value="1"/>
</dbReference>
<evidence type="ECO:0000313" key="6">
    <source>
        <dbReference type="Proteomes" id="UP000811609"/>
    </source>
</evidence>
<reference evidence="5" key="1">
    <citation type="submission" date="2020-12" db="EMBL/GenBank/DDBJ databases">
        <title>WGS assembly of Carya illinoinensis cv. Pawnee.</title>
        <authorList>
            <person name="Platts A."/>
            <person name="Shu S."/>
            <person name="Wright S."/>
            <person name="Barry K."/>
            <person name="Edger P."/>
            <person name="Pires J.C."/>
            <person name="Schmutz J."/>
        </authorList>
    </citation>
    <scope>NUCLEOTIDE SEQUENCE</scope>
    <source>
        <tissue evidence="5">Leaf</tissue>
    </source>
</reference>
<dbReference type="Proteomes" id="UP000811609">
    <property type="component" value="Chromosome 3"/>
</dbReference>
<organism evidence="5 6">
    <name type="scientific">Carya illinoinensis</name>
    <name type="common">Pecan</name>
    <dbReference type="NCBI Taxonomy" id="32201"/>
    <lineage>
        <taxon>Eukaryota</taxon>
        <taxon>Viridiplantae</taxon>
        <taxon>Streptophyta</taxon>
        <taxon>Embryophyta</taxon>
        <taxon>Tracheophyta</taxon>
        <taxon>Spermatophyta</taxon>
        <taxon>Magnoliopsida</taxon>
        <taxon>eudicotyledons</taxon>
        <taxon>Gunneridae</taxon>
        <taxon>Pentapetalae</taxon>
        <taxon>rosids</taxon>
        <taxon>fabids</taxon>
        <taxon>Fagales</taxon>
        <taxon>Juglandaceae</taxon>
        <taxon>Carya</taxon>
    </lineage>
</organism>
<dbReference type="PANTHER" id="PTHR11527">
    <property type="entry name" value="HEAT-SHOCK PROTEIN 20 FAMILY MEMBER"/>
    <property type="match status" value="1"/>
</dbReference>
<comment type="caution">
    <text evidence="5">The sequence shown here is derived from an EMBL/GenBank/DDBJ whole genome shotgun (WGS) entry which is preliminary data.</text>
</comment>
<evidence type="ECO:0000256" key="2">
    <source>
        <dbReference type="PROSITE-ProRule" id="PRU00285"/>
    </source>
</evidence>
<dbReference type="EMBL" id="CM031811">
    <property type="protein sequence ID" value="KAG6660749.1"/>
    <property type="molecule type" value="Genomic_DNA"/>
</dbReference>
<evidence type="ECO:0000256" key="1">
    <source>
        <dbReference type="ARBA" id="ARBA00023016"/>
    </source>
</evidence>
<sequence length="81" mass="9116">MDWVESPTAHFLEINVQGLSKDDIKVQIEEGNILQIKGEGGKEKPHEKDATWLVVERGTGKRGFSREIELPKYVNVAQIKG</sequence>
<dbReference type="AlphaFoldDB" id="A0A8T1R2I8"/>
<dbReference type="Pfam" id="PF00011">
    <property type="entry name" value="HSP20"/>
    <property type="match status" value="1"/>
</dbReference>
<protein>
    <recommendedName>
        <fullName evidence="4">SHSP domain-containing protein</fullName>
    </recommendedName>
</protein>
<proteinExistence type="inferred from homology"/>